<evidence type="ECO:0000259" key="2">
    <source>
        <dbReference type="SMART" id="SM00849"/>
    </source>
</evidence>
<evidence type="ECO:0000313" key="4">
    <source>
        <dbReference type="Proteomes" id="UP000440224"/>
    </source>
</evidence>
<dbReference type="Pfam" id="PF13483">
    <property type="entry name" value="Lactamase_B_3"/>
    <property type="match status" value="1"/>
</dbReference>
<dbReference type="EMBL" id="WJIE01000005">
    <property type="protein sequence ID" value="MRG93971.1"/>
    <property type="molecule type" value="Genomic_DNA"/>
</dbReference>
<dbReference type="PANTHER" id="PTHR43546:SF3">
    <property type="entry name" value="UPF0173 METAL-DEPENDENT HYDROLASE MJ1163"/>
    <property type="match status" value="1"/>
</dbReference>
<dbReference type="SUPFAM" id="SSF56281">
    <property type="entry name" value="Metallo-hydrolase/oxidoreductase"/>
    <property type="match status" value="1"/>
</dbReference>
<feature type="domain" description="Metallo-beta-lactamase" evidence="2">
    <location>
        <begin position="184"/>
        <end position="400"/>
    </location>
</feature>
<name>A0A6N7PZ33_9BACT</name>
<sequence length="447" mass="48487">MLLRLRLHHVADEIPHHLAQHPVLFSRVLQVESDVAHARDTSTRAATNVLVNARGYARTSRATPRTPRHTFPRGPGTPFATPEVDAALLGPHGVRLPRVVARGDGRLRGRTVDPRPARHRHRLRRDRAPLPPARPPRALGKTFPARRTTPIPASVRPESLFFHPDELAPKGTAARAPLTLRWLGTAGFEITCEDHVLLIDPYVTRASLARCITSPLAPDLGAVGRYIGRADAVIVGHTHFDHALDVPLIAKRTGARVFGSRSAAALCRAAGVPEARVEVVERAPGQAPIVREIGPFRLRFVPSAHSRFALGRVPFPGEIDDCDAVPVRAEGYRCGAVFRVEIEAAGRTIVHLGSAELLPAEPAPKHVDLLLLCVAGWRSGVDLPERVMRAVSPASVLLSHWDDFFRPLDAPARALPAVGLGALAERLQRASRDVRVGALPLLGDLSL</sequence>
<keyword evidence="3" id="KW-0378">Hydrolase</keyword>
<dbReference type="InterPro" id="IPR001279">
    <property type="entry name" value="Metallo-B-lactamas"/>
</dbReference>
<feature type="region of interest" description="Disordered" evidence="1">
    <location>
        <begin position="57"/>
        <end position="78"/>
    </location>
</feature>
<gene>
    <name evidence="3" type="ORF">GF068_18915</name>
</gene>
<keyword evidence="4" id="KW-1185">Reference proteome</keyword>
<dbReference type="Proteomes" id="UP000440224">
    <property type="component" value="Unassembled WGS sequence"/>
</dbReference>
<accession>A0A6N7PZ33</accession>
<dbReference type="PANTHER" id="PTHR43546">
    <property type="entry name" value="UPF0173 METAL-DEPENDENT HYDROLASE MJ1163-RELATED"/>
    <property type="match status" value="1"/>
</dbReference>
<dbReference type="InterPro" id="IPR036866">
    <property type="entry name" value="RibonucZ/Hydroxyglut_hydro"/>
</dbReference>
<comment type="caution">
    <text evidence="3">The sequence shown here is derived from an EMBL/GenBank/DDBJ whole genome shotgun (WGS) entry which is preliminary data.</text>
</comment>
<evidence type="ECO:0000313" key="3">
    <source>
        <dbReference type="EMBL" id="MRG93971.1"/>
    </source>
</evidence>
<protein>
    <submittedName>
        <fullName evidence="3">MBL fold metallo-hydrolase</fullName>
    </submittedName>
</protein>
<dbReference type="Gene3D" id="3.60.15.10">
    <property type="entry name" value="Ribonuclease Z/Hydroxyacylglutathione hydrolase-like"/>
    <property type="match status" value="1"/>
</dbReference>
<dbReference type="AlphaFoldDB" id="A0A6N7PZ33"/>
<proteinExistence type="predicted"/>
<dbReference type="InterPro" id="IPR050114">
    <property type="entry name" value="UPF0173_UPF0282_UlaG_hydrolase"/>
</dbReference>
<dbReference type="GO" id="GO:0016787">
    <property type="term" value="F:hydrolase activity"/>
    <property type="evidence" value="ECO:0007669"/>
    <property type="project" value="UniProtKB-KW"/>
</dbReference>
<feature type="region of interest" description="Disordered" evidence="1">
    <location>
        <begin position="106"/>
        <end position="150"/>
    </location>
</feature>
<dbReference type="SMART" id="SM00849">
    <property type="entry name" value="Lactamase_B"/>
    <property type="match status" value="1"/>
</dbReference>
<feature type="compositionally biased region" description="Basic and acidic residues" evidence="1">
    <location>
        <begin position="106"/>
        <end position="116"/>
    </location>
</feature>
<organism evidence="3 4">
    <name type="scientific">Polyangium spumosum</name>
    <dbReference type="NCBI Taxonomy" id="889282"/>
    <lineage>
        <taxon>Bacteria</taxon>
        <taxon>Pseudomonadati</taxon>
        <taxon>Myxococcota</taxon>
        <taxon>Polyangia</taxon>
        <taxon>Polyangiales</taxon>
        <taxon>Polyangiaceae</taxon>
        <taxon>Polyangium</taxon>
    </lineage>
</organism>
<dbReference type="OrthoDB" id="9789133at2"/>
<evidence type="ECO:0000256" key="1">
    <source>
        <dbReference type="SAM" id="MobiDB-lite"/>
    </source>
</evidence>
<reference evidence="3 4" key="1">
    <citation type="submission" date="2019-10" db="EMBL/GenBank/DDBJ databases">
        <title>A soil myxobacterium in the family Polyangiaceae.</title>
        <authorList>
            <person name="Li Y."/>
            <person name="Wang J."/>
        </authorList>
    </citation>
    <scope>NUCLEOTIDE SEQUENCE [LARGE SCALE GENOMIC DNA]</scope>
    <source>
        <strain evidence="3 4">DSM 14734</strain>
    </source>
</reference>